<organism evidence="1 2">
    <name type="scientific">Smittium culicis</name>
    <dbReference type="NCBI Taxonomy" id="133412"/>
    <lineage>
        <taxon>Eukaryota</taxon>
        <taxon>Fungi</taxon>
        <taxon>Fungi incertae sedis</taxon>
        <taxon>Zoopagomycota</taxon>
        <taxon>Kickxellomycotina</taxon>
        <taxon>Harpellomycetes</taxon>
        <taxon>Harpellales</taxon>
        <taxon>Legeriomycetaceae</taxon>
        <taxon>Smittium</taxon>
    </lineage>
</organism>
<feature type="non-terminal residue" evidence="1">
    <location>
        <position position="61"/>
    </location>
</feature>
<keyword evidence="2" id="KW-1185">Reference proteome</keyword>
<reference evidence="1 2" key="1">
    <citation type="submission" date="2017-01" db="EMBL/GenBank/DDBJ databases">
        <authorList>
            <person name="Mah S.A."/>
            <person name="Swanson W.J."/>
            <person name="Moy G.W."/>
            <person name="Vacquier V.D."/>
        </authorList>
    </citation>
    <scope>NUCLEOTIDE SEQUENCE [LARGE SCALE GENOMIC DNA]</scope>
    <source>
        <strain evidence="1 2">GSMNP</strain>
    </source>
</reference>
<protein>
    <submittedName>
        <fullName evidence="1">Uncharacterized protein</fullName>
    </submittedName>
</protein>
<evidence type="ECO:0000313" key="1">
    <source>
        <dbReference type="EMBL" id="OMJ15337.1"/>
    </source>
</evidence>
<dbReference type="EMBL" id="LSSN01002712">
    <property type="protein sequence ID" value="OMJ15337.1"/>
    <property type="molecule type" value="Genomic_DNA"/>
</dbReference>
<name>A0A1R1XL08_9FUNG</name>
<dbReference type="AlphaFoldDB" id="A0A1R1XL08"/>
<gene>
    <name evidence="1" type="ORF">AYI70_g7340</name>
</gene>
<evidence type="ECO:0000313" key="2">
    <source>
        <dbReference type="Proteomes" id="UP000187283"/>
    </source>
</evidence>
<sequence>MISANFCSFGMKLKSDATCQTSEIHFTPTFSRPSTLKNNTFIDTPKSIAVEIPKNTQKPLK</sequence>
<proteinExistence type="predicted"/>
<dbReference type="Proteomes" id="UP000187283">
    <property type="component" value="Unassembled WGS sequence"/>
</dbReference>
<accession>A0A1R1XL08</accession>
<comment type="caution">
    <text evidence="1">The sequence shown here is derived from an EMBL/GenBank/DDBJ whole genome shotgun (WGS) entry which is preliminary data.</text>
</comment>